<dbReference type="InterPro" id="IPR020846">
    <property type="entry name" value="MFS_dom"/>
</dbReference>
<proteinExistence type="inferred from homology"/>
<name>A0A2S4KUG6_9HYPO</name>
<comment type="similarity">
    <text evidence="2">Belongs to the major facilitator superfamily.</text>
</comment>
<sequence>MLAPGVPQLMREFGSASPELASFCVSVYVLGLAAGPMAFAPLSELYGRPVVYHVTNAGFLAFIVACAKAPSLSTLIAFRFLSGVFGSCPLTNGGGTIADMIVQEKRGAAMASYAVGPLIGPIVGPVVGGVVSEALGWRWVFWIIAIVSGVLSLCFLCFCRETYAPVILQQKVDRLRRETGNGMLRSRLDAGLAPRDFFKRGILRPFKMLLFSPICIICNVFVGLAYGYLYLLFTSLTPLFMRIYHFDTVHAGLAFLGLGVGSMVGVAYFSVASDSHIRNKAAQEAAAAAATDTPNGAGRFKPTIKPEYRLPPLKVGALLLPAGFFIYGWTAEYSVHWIAPIIGTAIIGVGNLIVFMVLAPFAMPSLDQTCADREATQALQLYLVDSFTIYAASALAANAVVRSVAGAVLPLAGIPMYDKLGLGWGNSLLGLIAIIMLPAPWLFLKYGEYLRKRFEIKNL</sequence>
<dbReference type="AlphaFoldDB" id="A0A2S4KUG6"/>
<feature type="transmembrane region" description="Helical" evidence="7">
    <location>
        <begin position="20"/>
        <end position="39"/>
    </location>
</feature>
<feature type="transmembrane region" description="Helical" evidence="7">
    <location>
        <begin position="76"/>
        <end position="95"/>
    </location>
</feature>
<feature type="transmembrane region" description="Helical" evidence="7">
    <location>
        <begin position="249"/>
        <end position="271"/>
    </location>
</feature>
<dbReference type="PANTHER" id="PTHR23502">
    <property type="entry name" value="MAJOR FACILITATOR SUPERFAMILY"/>
    <property type="match status" value="1"/>
</dbReference>
<keyword evidence="10" id="KW-1185">Reference proteome</keyword>
<dbReference type="PROSITE" id="PS50850">
    <property type="entry name" value="MFS"/>
    <property type="match status" value="1"/>
</dbReference>
<comment type="caution">
    <text evidence="9">The sequence shown here is derived from an EMBL/GenBank/DDBJ whole genome shotgun (WGS) entry which is preliminary data.</text>
</comment>
<feature type="transmembrane region" description="Helical" evidence="7">
    <location>
        <begin position="421"/>
        <end position="444"/>
    </location>
</feature>
<protein>
    <submittedName>
        <fullName evidence="9">Transporter</fullName>
    </submittedName>
</protein>
<comment type="subcellular location">
    <subcellularLocation>
        <location evidence="1">Membrane</location>
        <topology evidence="1">Multi-pass membrane protein</topology>
    </subcellularLocation>
</comment>
<evidence type="ECO:0000313" key="10">
    <source>
        <dbReference type="Proteomes" id="UP000237481"/>
    </source>
</evidence>
<dbReference type="Gene3D" id="1.20.1250.20">
    <property type="entry name" value="MFS general substrate transporter like domains"/>
    <property type="match status" value="1"/>
</dbReference>
<feature type="transmembrane region" description="Helical" evidence="7">
    <location>
        <begin position="337"/>
        <end position="361"/>
    </location>
</feature>
<dbReference type="EMBL" id="PKSG01000646">
    <property type="protein sequence ID" value="POR33807.1"/>
    <property type="molecule type" value="Genomic_DNA"/>
</dbReference>
<organism evidence="9 10">
    <name type="scientific">Tolypocladium paradoxum</name>
    <dbReference type="NCBI Taxonomy" id="94208"/>
    <lineage>
        <taxon>Eukaryota</taxon>
        <taxon>Fungi</taxon>
        <taxon>Dikarya</taxon>
        <taxon>Ascomycota</taxon>
        <taxon>Pezizomycotina</taxon>
        <taxon>Sordariomycetes</taxon>
        <taxon>Hypocreomycetidae</taxon>
        <taxon>Hypocreales</taxon>
        <taxon>Ophiocordycipitaceae</taxon>
        <taxon>Tolypocladium</taxon>
    </lineage>
</organism>
<dbReference type="InterPro" id="IPR036259">
    <property type="entry name" value="MFS_trans_sf"/>
</dbReference>
<feature type="transmembrane region" description="Helical" evidence="7">
    <location>
        <begin position="208"/>
        <end position="229"/>
    </location>
</feature>
<dbReference type="CDD" id="cd17323">
    <property type="entry name" value="MFS_Tpo1_MDR_like"/>
    <property type="match status" value="1"/>
</dbReference>
<evidence type="ECO:0000256" key="1">
    <source>
        <dbReference type="ARBA" id="ARBA00004141"/>
    </source>
</evidence>
<dbReference type="SUPFAM" id="SSF103473">
    <property type="entry name" value="MFS general substrate transporter"/>
    <property type="match status" value="1"/>
</dbReference>
<dbReference type="STRING" id="94208.A0A2S4KUG6"/>
<feature type="transmembrane region" description="Helical" evidence="7">
    <location>
        <begin position="107"/>
        <end position="127"/>
    </location>
</feature>
<dbReference type="GO" id="GO:0022857">
    <property type="term" value="F:transmembrane transporter activity"/>
    <property type="evidence" value="ECO:0007669"/>
    <property type="project" value="InterPro"/>
</dbReference>
<dbReference type="OrthoDB" id="5296287at2759"/>
<dbReference type="GO" id="GO:0016020">
    <property type="term" value="C:membrane"/>
    <property type="evidence" value="ECO:0007669"/>
    <property type="project" value="UniProtKB-SubCell"/>
</dbReference>
<evidence type="ECO:0000259" key="8">
    <source>
        <dbReference type="PROSITE" id="PS50850"/>
    </source>
</evidence>
<dbReference type="Proteomes" id="UP000237481">
    <property type="component" value="Unassembled WGS sequence"/>
</dbReference>
<dbReference type="FunFam" id="1.20.1250.20:FF:000011">
    <property type="entry name" value="MFS multidrug transporter, putative"/>
    <property type="match status" value="1"/>
</dbReference>
<evidence type="ECO:0000256" key="5">
    <source>
        <dbReference type="ARBA" id="ARBA00023136"/>
    </source>
</evidence>
<evidence type="ECO:0000256" key="6">
    <source>
        <dbReference type="ARBA" id="ARBA00023180"/>
    </source>
</evidence>
<dbReference type="PANTHER" id="PTHR23502:SF68">
    <property type="entry name" value="MULTIDRUG TRANSPORTER, PUTATIVE (AFU_ORTHOLOGUE AFUA_3G01120)-RELATED"/>
    <property type="match status" value="1"/>
</dbReference>
<feature type="transmembrane region" description="Helical" evidence="7">
    <location>
        <begin position="313"/>
        <end position="331"/>
    </location>
</feature>
<dbReference type="Pfam" id="PF07690">
    <property type="entry name" value="MFS_1"/>
    <property type="match status" value="1"/>
</dbReference>
<gene>
    <name evidence="9" type="ORF">TPAR_05989</name>
</gene>
<reference evidence="9 10" key="1">
    <citation type="submission" date="2018-01" db="EMBL/GenBank/DDBJ databases">
        <title>Harnessing the power of phylogenomics to disentangle the directionality and signatures of interkingdom host jumping in the parasitic fungal genus Tolypocladium.</title>
        <authorList>
            <person name="Quandt C.A."/>
            <person name="Patterson W."/>
            <person name="Spatafora J.W."/>
        </authorList>
    </citation>
    <scope>NUCLEOTIDE SEQUENCE [LARGE SCALE GENOMIC DNA]</scope>
    <source>
        <strain evidence="9 10">NRBC 100945</strain>
    </source>
</reference>
<keyword evidence="4 7" id="KW-1133">Transmembrane helix</keyword>
<evidence type="ECO:0000256" key="7">
    <source>
        <dbReference type="SAM" id="Phobius"/>
    </source>
</evidence>
<evidence type="ECO:0000256" key="4">
    <source>
        <dbReference type="ARBA" id="ARBA00022989"/>
    </source>
</evidence>
<evidence type="ECO:0000256" key="2">
    <source>
        <dbReference type="ARBA" id="ARBA00008335"/>
    </source>
</evidence>
<feature type="transmembrane region" description="Helical" evidence="7">
    <location>
        <begin position="51"/>
        <end position="70"/>
    </location>
</feature>
<keyword evidence="6" id="KW-0325">Glycoprotein</keyword>
<dbReference type="InterPro" id="IPR011701">
    <property type="entry name" value="MFS"/>
</dbReference>
<feature type="transmembrane region" description="Helical" evidence="7">
    <location>
        <begin position="139"/>
        <end position="159"/>
    </location>
</feature>
<keyword evidence="5 7" id="KW-0472">Membrane</keyword>
<evidence type="ECO:0000256" key="3">
    <source>
        <dbReference type="ARBA" id="ARBA00022692"/>
    </source>
</evidence>
<feature type="domain" description="Major facilitator superfamily (MFS) profile" evidence="8">
    <location>
        <begin position="1"/>
        <end position="459"/>
    </location>
</feature>
<feature type="transmembrane region" description="Helical" evidence="7">
    <location>
        <begin position="381"/>
        <end position="401"/>
    </location>
</feature>
<accession>A0A2S4KUG6</accession>
<keyword evidence="3 7" id="KW-0812">Transmembrane</keyword>
<evidence type="ECO:0000313" key="9">
    <source>
        <dbReference type="EMBL" id="POR33807.1"/>
    </source>
</evidence>